<feature type="transmembrane region" description="Helical" evidence="1">
    <location>
        <begin position="151"/>
        <end position="168"/>
    </location>
</feature>
<comment type="caution">
    <text evidence="2">The sequence shown here is derived from an EMBL/GenBank/DDBJ whole genome shotgun (WGS) entry which is preliminary data.</text>
</comment>
<sequence length="178" mass="19225">MSTAVPEQREVVTLTDEQVIELDWWYPWTAGRAVAYAAWLYFFTLGAFGLVQLLSPGVQATLVFFVAIGPAVGGAIGAILGRGIRRQRIKVWHEKRVLKAEAGGLEVGNRSFPLPPSNLYVVGVGVSIALALFGLLNLITHVGLFEATTGFTLVMCFVMAAITTWGIYTGGNARKEPV</sequence>
<feature type="transmembrane region" description="Helical" evidence="1">
    <location>
        <begin position="119"/>
        <end position="139"/>
    </location>
</feature>
<organism evidence="2 3">
    <name type="scientific">Kocuria atrinae</name>
    <dbReference type="NCBI Taxonomy" id="592377"/>
    <lineage>
        <taxon>Bacteria</taxon>
        <taxon>Bacillati</taxon>
        <taxon>Actinomycetota</taxon>
        <taxon>Actinomycetes</taxon>
        <taxon>Micrococcales</taxon>
        <taxon>Micrococcaceae</taxon>
        <taxon>Kocuria</taxon>
    </lineage>
</organism>
<protein>
    <submittedName>
        <fullName evidence="2">Uncharacterized protein</fullName>
    </submittedName>
</protein>
<keyword evidence="1" id="KW-0472">Membrane</keyword>
<keyword evidence="1" id="KW-1133">Transmembrane helix</keyword>
<dbReference type="EMBL" id="BAAAQA010000025">
    <property type="protein sequence ID" value="GAA2120772.1"/>
    <property type="molecule type" value="Genomic_DNA"/>
</dbReference>
<evidence type="ECO:0000313" key="2">
    <source>
        <dbReference type="EMBL" id="GAA2120772.1"/>
    </source>
</evidence>
<reference evidence="2 3" key="1">
    <citation type="journal article" date="2019" name="Int. J. Syst. Evol. Microbiol.">
        <title>The Global Catalogue of Microorganisms (GCM) 10K type strain sequencing project: providing services to taxonomists for standard genome sequencing and annotation.</title>
        <authorList>
            <consortium name="The Broad Institute Genomics Platform"/>
            <consortium name="The Broad Institute Genome Sequencing Center for Infectious Disease"/>
            <person name="Wu L."/>
            <person name="Ma J."/>
        </authorList>
    </citation>
    <scope>NUCLEOTIDE SEQUENCE [LARGE SCALE GENOMIC DNA]</scope>
    <source>
        <strain evidence="2 3">JCM 15914</strain>
    </source>
</reference>
<gene>
    <name evidence="2" type="ORF">GCM10009824_22730</name>
</gene>
<evidence type="ECO:0000313" key="3">
    <source>
        <dbReference type="Proteomes" id="UP001500166"/>
    </source>
</evidence>
<feature type="transmembrane region" description="Helical" evidence="1">
    <location>
        <begin position="60"/>
        <end position="80"/>
    </location>
</feature>
<dbReference type="RefSeq" id="WP_095797012.1">
    <property type="nucleotide sequence ID" value="NZ_BAAAQA010000025.1"/>
</dbReference>
<keyword evidence="1" id="KW-0812">Transmembrane</keyword>
<accession>A0ABN2Y2P1</accession>
<evidence type="ECO:0000256" key="1">
    <source>
        <dbReference type="SAM" id="Phobius"/>
    </source>
</evidence>
<feature type="transmembrane region" description="Helical" evidence="1">
    <location>
        <begin position="33"/>
        <end position="54"/>
    </location>
</feature>
<keyword evidence="3" id="KW-1185">Reference proteome</keyword>
<name>A0ABN2Y2P1_9MICC</name>
<dbReference type="Proteomes" id="UP001500166">
    <property type="component" value="Unassembled WGS sequence"/>
</dbReference>
<proteinExistence type="predicted"/>